<protein>
    <recommendedName>
        <fullName evidence="3">WxL domain-containing protein</fullName>
    </recommendedName>
</protein>
<evidence type="ECO:0000313" key="1">
    <source>
        <dbReference type="EMBL" id="MDT2737563.1"/>
    </source>
</evidence>
<dbReference type="AlphaFoldDB" id="A0AAE4I309"/>
<gene>
    <name evidence="1" type="ORF">P7H00_10615</name>
</gene>
<comment type="caution">
    <text evidence="1">The sequence shown here is derived from an EMBL/GenBank/DDBJ whole genome shotgun (WGS) entry which is preliminary data.</text>
</comment>
<reference evidence="1" key="1">
    <citation type="submission" date="2023-03" db="EMBL/GenBank/DDBJ databases">
        <authorList>
            <person name="Shen W."/>
            <person name="Cai J."/>
        </authorList>
    </citation>
    <scope>NUCLEOTIDE SEQUENCE</scope>
    <source>
        <strain evidence="1">P69-2</strain>
    </source>
</reference>
<organism evidence="1 2">
    <name type="scientific">Enterococcus pseudoavium</name>
    <dbReference type="NCBI Taxonomy" id="44007"/>
    <lineage>
        <taxon>Bacteria</taxon>
        <taxon>Bacillati</taxon>
        <taxon>Bacillota</taxon>
        <taxon>Bacilli</taxon>
        <taxon>Lactobacillales</taxon>
        <taxon>Enterococcaceae</taxon>
        <taxon>Enterococcus</taxon>
    </lineage>
</organism>
<name>A0AAE4I309_9ENTE</name>
<dbReference type="Proteomes" id="UP001180842">
    <property type="component" value="Unassembled WGS sequence"/>
</dbReference>
<dbReference type="RefSeq" id="WP_311797226.1">
    <property type="nucleotide sequence ID" value="NZ_JARQAI010000016.1"/>
</dbReference>
<evidence type="ECO:0008006" key="3">
    <source>
        <dbReference type="Google" id="ProtNLM"/>
    </source>
</evidence>
<dbReference type="EMBL" id="JARQAI010000016">
    <property type="protein sequence ID" value="MDT2737563.1"/>
    <property type="molecule type" value="Genomic_DNA"/>
</dbReference>
<sequence length="1179" mass="126740">MSKKIAYFLIHIVIILLNPFETQVEADSLTVTPAINQQAEYSLNVEGWKTLLLDLSRAGTADNYTIQLDGALDLSRTAIGENVIYSEPTPATINFVSVSPALTIKGSSSKAELVLPDMCFFGQDLHFEDLALQAPRIYGNGHRLLFEKIQHNQRTQLFGGSNQNLFGDPLLIFQQVIGGSWEIYGGNETGVLTGNPTIQIKNLVGNISQLCGGSLEGQVVGEIRTEINHLSGSLASYYGGGIGTEAEPCEVTGGITNQLASTAADFTLGNFVGGVAYGRCGPIQTTINGAGSFSSAGILIGGSQVGEIVGADRAITTHLDTRQFQQGERSFVGGNQYSGRIIGSIENSIYAGEVGKGSFTRMDGAGGMEIQKKALSNSNNLVPEVNLTDPQNKSPEEAFYDQLTAAERLGLAESKTLFSVEGNVTTHLLGGCVSGGLGNTQSVRGAGFAGVIKGNVYLILGEEDLVYSKRWGTHAQQMEIDPNSLPEISNLGSSYGFSASGGGGDSQSAYENTLFINGTTNLIICKALLGFAYGGSFSGTIIGNSNTQLHGGQVNRIYGAGGGCYRIYGDSRLEVTGGKVESIAAAGSTQDRQIANVSAAISGGEFLGVLAGSEGTRSNHLVDGNVELVVHGGSFKKKGTGTQIMGGIQNEGMIRGEVILKLLDSVKLAPGSQISAGRPKNASSANKLGAVGKQVKFELDTENHLSDLAVIGDGGIETRDLFSSEINLRINAPNSTFSLLQGMLKNTYAGKLRHDLTLDIQAAALIETIIGSDATTFSNRLVENSTAEVDIHLGAAKKELFIEEINNFTKMTIENKVSVASIRNGNEATKDNFDQAYHQFGQLYLGESARLAVKELKTGELVTAAKAELHSPAGAEKIFLRKLTPDKKLTWRLLKPEEQVKIAGTYFAQQMGYPIMTFAGSESHLAPENFIGFDEMGRAYTGDFNGNTGLAVAAAIIEYQVISPIGSVKHDFSLKPNNQPLPLDLWGKTGEREGEIIVPAEKINTASLSFPETDTFSFQQAEIVTSRGEQSIFTENSWRPTANYHYQVRVQFQVPRGVLKLLSVPVLLDFGQHPVAKETIFYPKISGRLEIQDSRVKPEQWSLSLQAQMSGAGELYFQEADQMRSLKEPQILFTQKGSWLTSFEDWDKTKGVCLTIPKEQQQAGVHELTFHWILTTKVE</sequence>
<proteinExistence type="predicted"/>
<accession>A0AAE4I309</accession>
<evidence type="ECO:0000313" key="2">
    <source>
        <dbReference type="Proteomes" id="UP001180842"/>
    </source>
</evidence>